<accession>A0ABM3QYD4</accession>
<dbReference type="GeneID" id="130463312"/>
<evidence type="ECO:0000313" key="2">
    <source>
        <dbReference type="RefSeq" id="XP_056688384.1"/>
    </source>
</evidence>
<proteinExistence type="predicted"/>
<gene>
    <name evidence="2" type="primary">LOC130463312</name>
</gene>
<dbReference type="RefSeq" id="XP_056688384.1">
    <property type="nucleotide sequence ID" value="XM_056832406.1"/>
</dbReference>
<dbReference type="PANTHER" id="PTHR33233:SF17">
    <property type="entry name" value="DUF4283 DOMAIN-CONTAINING PROTEIN"/>
    <property type="match status" value="1"/>
</dbReference>
<reference evidence="2" key="2">
    <citation type="submission" date="2025-08" db="UniProtKB">
        <authorList>
            <consortium name="RefSeq"/>
        </authorList>
    </citation>
    <scope>IDENTIFICATION</scope>
    <source>
        <tissue evidence="2">Leaf</tissue>
    </source>
</reference>
<dbReference type="Proteomes" id="UP000813463">
    <property type="component" value="Chromosome 6"/>
</dbReference>
<organism evidence="1 2">
    <name type="scientific">Spinacia oleracea</name>
    <name type="common">Spinach</name>
    <dbReference type="NCBI Taxonomy" id="3562"/>
    <lineage>
        <taxon>Eukaryota</taxon>
        <taxon>Viridiplantae</taxon>
        <taxon>Streptophyta</taxon>
        <taxon>Embryophyta</taxon>
        <taxon>Tracheophyta</taxon>
        <taxon>Spermatophyta</taxon>
        <taxon>Magnoliopsida</taxon>
        <taxon>eudicotyledons</taxon>
        <taxon>Gunneridae</taxon>
        <taxon>Pentapetalae</taxon>
        <taxon>Caryophyllales</taxon>
        <taxon>Chenopodiaceae</taxon>
        <taxon>Chenopodioideae</taxon>
        <taxon>Anserineae</taxon>
        <taxon>Spinacia</taxon>
    </lineage>
</organism>
<evidence type="ECO:0000313" key="1">
    <source>
        <dbReference type="Proteomes" id="UP000813463"/>
    </source>
</evidence>
<evidence type="ECO:0008006" key="3">
    <source>
        <dbReference type="Google" id="ProtNLM"/>
    </source>
</evidence>
<sequence>MITKPWSSGFNFQDEILRVVLVWVRFPNLPLCCWGSDSLSRIGSLIGVPLFANDCTSKQLRISFARLLNEVDVTKDLPKEVLIQDHSGVTIKQKVEYDWLPPFCKACNTVGHDCSVKKSVGARFQPAPTGPAQQKIQKVWRPKKVVEKEVVEPPTTEVVQEMEIPSIADEVVPTGDFYTPKSGHTTTLDDGWRVVSRRKREAKTQNIFLGLAQVHAAVADISEEEGEREGEGEEFPP</sequence>
<name>A0ABM3QYD4_SPIOL</name>
<keyword evidence="1" id="KW-1185">Reference proteome</keyword>
<dbReference type="PANTHER" id="PTHR33233">
    <property type="entry name" value="ENDONUCLEASE/EXONUCLEASE/PHOSPHATASE"/>
    <property type="match status" value="1"/>
</dbReference>
<protein>
    <recommendedName>
        <fullName evidence="3">DUF4283 domain-containing protein</fullName>
    </recommendedName>
</protein>
<reference evidence="1" key="1">
    <citation type="journal article" date="2021" name="Nat. Commun.">
        <title>Genomic analyses provide insights into spinach domestication and the genetic basis of agronomic traits.</title>
        <authorList>
            <person name="Cai X."/>
            <person name="Sun X."/>
            <person name="Xu C."/>
            <person name="Sun H."/>
            <person name="Wang X."/>
            <person name="Ge C."/>
            <person name="Zhang Z."/>
            <person name="Wang Q."/>
            <person name="Fei Z."/>
            <person name="Jiao C."/>
            <person name="Wang Q."/>
        </authorList>
    </citation>
    <scope>NUCLEOTIDE SEQUENCE [LARGE SCALE GENOMIC DNA]</scope>
    <source>
        <strain evidence="1">cv. Varoflay</strain>
    </source>
</reference>